<feature type="region of interest" description="Disordered" evidence="1">
    <location>
        <begin position="71"/>
        <end position="91"/>
    </location>
</feature>
<dbReference type="EMBL" id="VZIV01000069">
    <property type="protein sequence ID" value="KAB0760451.1"/>
    <property type="molecule type" value="Genomic_DNA"/>
</dbReference>
<feature type="compositionally biased region" description="Basic and acidic residues" evidence="1">
    <location>
        <begin position="78"/>
        <end position="89"/>
    </location>
</feature>
<reference evidence="2" key="1">
    <citation type="submission" date="2019-09" db="EMBL/GenBank/DDBJ databases">
        <title>Whole genome sequence analysis of bacterial isolates in patients.</title>
        <authorList>
            <person name="Jeong K.C."/>
        </authorList>
    </citation>
    <scope>NUCLEOTIDE SEQUENCE</scope>
    <source>
        <strain evidence="2">KCJ3K105</strain>
    </source>
</reference>
<proteinExistence type="predicted"/>
<name>A0A643IV39_PSEAI</name>
<protein>
    <submittedName>
        <fullName evidence="2">Uncharacterized protein</fullName>
    </submittedName>
</protein>
<evidence type="ECO:0000313" key="2">
    <source>
        <dbReference type="EMBL" id="KAB0760451.1"/>
    </source>
</evidence>
<evidence type="ECO:0000256" key="1">
    <source>
        <dbReference type="SAM" id="MobiDB-lite"/>
    </source>
</evidence>
<organism evidence="2">
    <name type="scientific">Pseudomonas aeruginosa</name>
    <dbReference type="NCBI Taxonomy" id="287"/>
    <lineage>
        <taxon>Bacteria</taxon>
        <taxon>Pseudomonadati</taxon>
        <taxon>Pseudomonadota</taxon>
        <taxon>Gammaproteobacteria</taxon>
        <taxon>Pseudomonadales</taxon>
        <taxon>Pseudomonadaceae</taxon>
        <taxon>Pseudomonas</taxon>
    </lineage>
</organism>
<comment type="caution">
    <text evidence="2">The sequence shown here is derived from an EMBL/GenBank/DDBJ whole genome shotgun (WGS) entry which is preliminary data.</text>
</comment>
<feature type="region of interest" description="Disordered" evidence="1">
    <location>
        <begin position="1"/>
        <end position="48"/>
    </location>
</feature>
<dbReference type="RefSeq" id="WP_151129948.1">
    <property type="nucleotide sequence ID" value="NZ_JACYEF010000074.1"/>
</dbReference>
<gene>
    <name evidence="2" type="ORF">F7O97_25350</name>
</gene>
<accession>A0A643IV39</accession>
<sequence>MGQGLLSGGSPDDDGACEKNNEKDRREAIGEPFYGFRKDPGRRPLQPSAVPARRLVSVLIEKFSSASFRRRPAGGEWARPRPEHPHRAGGDMYFQVRLDKGNCHEWIRRKQKRIKTLKNRILPGSIVDW</sequence>
<feature type="compositionally biased region" description="Basic and acidic residues" evidence="1">
    <location>
        <begin position="16"/>
        <end position="29"/>
    </location>
</feature>
<dbReference type="AlphaFoldDB" id="A0A643IV39"/>